<reference evidence="3" key="1">
    <citation type="journal article" date="2023" name="Proc. Natl. Acad. Sci. U.S.A.">
        <title>Genomic and structural basis for evolution of tropane alkaloid biosynthesis.</title>
        <authorList>
            <person name="Wanga Y.-J."/>
            <person name="Taina T."/>
            <person name="Yua J.-Y."/>
            <person name="Lia J."/>
            <person name="Xua B."/>
            <person name="Chenc J."/>
            <person name="D'Auriad J.C."/>
            <person name="Huanga J.-P."/>
            <person name="Huanga S.-X."/>
        </authorList>
    </citation>
    <scope>NUCLEOTIDE SEQUENCE [LARGE SCALE GENOMIC DNA]</scope>
    <source>
        <strain evidence="3">cv. KIB-2019</strain>
    </source>
</reference>
<comment type="caution">
    <text evidence="2">The sequence shown here is derived from an EMBL/GenBank/DDBJ whole genome shotgun (WGS) entry which is preliminary data.</text>
</comment>
<proteinExistence type="predicted"/>
<evidence type="ECO:0000313" key="2">
    <source>
        <dbReference type="EMBL" id="KAJ8535516.1"/>
    </source>
</evidence>
<protein>
    <submittedName>
        <fullName evidence="2">Uncharacterized protein</fullName>
    </submittedName>
</protein>
<name>A0A9Q1R0W2_9SOLA</name>
<feature type="compositionally biased region" description="Basic and acidic residues" evidence="1">
    <location>
        <begin position="15"/>
        <end position="45"/>
    </location>
</feature>
<dbReference type="EMBL" id="JAJAGQ010000018">
    <property type="protein sequence ID" value="KAJ8535516.1"/>
    <property type="molecule type" value="Genomic_DNA"/>
</dbReference>
<organism evidence="2 3">
    <name type="scientific">Anisodus acutangulus</name>
    <dbReference type="NCBI Taxonomy" id="402998"/>
    <lineage>
        <taxon>Eukaryota</taxon>
        <taxon>Viridiplantae</taxon>
        <taxon>Streptophyta</taxon>
        <taxon>Embryophyta</taxon>
        <taxon>Tracheophyta</taxon>
        <taxon>Spermatophyta</taxon>
        <taxon>Magnoliopsida</taxon>
        <taxon>eudicotyledons</taxon>
        <taxon>Gunneridae</taxon>
        <taxon>Pentapetalae</taxon>
        <taxon>asterids</taxon>
        <taxon>lamiids</taxon>
        <taxon>Solanales</taxon>
        <taxon>Solanaceae</taxon>
        <taxon>Solanoideae</taxon>
        <taxon>Hyoscyameae</taxon>
        <taxon>Anisodus</taxon>
    </lineage>
</organism>
<evidence type="ECO:0000256" key="1">
    <source>
        <dbReference type="SAM" id="MobiDB-lite"/>
    </source>
</evidence>
<evidence type="ECO:0000313" key="3">
    <source>
        <dbReference type="Proteomes" id="UP001152561"/>
    </source>
</evidence>
<gene>
    <name evidence="2" type="ORF">K7X08_023236</name>
</gene>
<accession>A0A9Q1R0W2</accession>
<keyword evidence="3" id="KW-1185">Reference proteome</keyword>
<feature type="region of interest" description="Disordered" evidence="1">
    <location>
        <begin position="1"/>
        <end position="54"/>
    </location>
</feature>
<dbReference type="AlphaFoldDB" id="A0A9Q1R0W2"/>
<feature type="region of interest" description="Disordered" evidence="1">
    <location>
        <begin position="80"/>
        <end position="99"/>
    </location>
</feature>
<dbReference type="Proteomes" id="UP001152561">
    <property type="component" value="Unassembled WGS sequence"/>
</dbReference>
<sequence length="99" mass="11268">MCGKKEESTVDSQEADPHRHMVIEELPEKPHGEIGSLKKSERYRSQDNLSRTSTRKLFPRETTISEEELEVRCLSDGVNFHDSFEGLNQGSGRQDDGPH</sequence>